<dbReference type="PROSITE" id="PS50042">
    <property type="entry name" value="CNMP_BINDING_3"/>
    <property type="match status" value="3"/>
</dbReference>
<keyword evidence="6" id="KW-0140">cGMP</keyword>
<evidence type="ECO:0000256" key="5">
    <source>
        <dbReference type="ARBA" id="ARBA00022527"/>
    </source>
</evidence>
<comment type="catalytic activity">
    <reaction evidence="16">
        <text>L-seryl-[protein] + ATP = O-phospho-L-seryl-[protein] + ADP + H(+)</text>
        <dbReference type="Rhea" id="RHEA:17989"/>
        <dbReference type="Rhea" id="RHEA-COMP:9863"/>
        <dbReference type="Rhea" id="RHEA-COMP:11604"/>
        <dbReference type="ChEBI" id="CHEBI:15378"/>
        <dbReference type="ChEBI" id="CHEBI:29999"/>
        <dbReference type="ChEBI" id="CHEBI:30616"/>
        <dbReference type="ChEBI" id="CHEBI:83421"/>
        <dbReference type="ChEBI" id="CHEBI:456216"/>
        <dbReference type="EC" id="2.7.11.12"/>
    </reaction>
</comment>
<protein>
    <recommendedName>
        <fullName evidence="14">cGMP-dependent protein kinase</fullName>
        <ecNumber evidence="3">2.7.11.12</ecNumber>
    </recommendedName>
</protein>
<dbReference type="Pfam" id="PF00027">
    <property type="entry name" value="cNMP_binding"/>
    <property type="match status" value="3"/>
</dbReference>
<evidence type="ECO:0000259" key="19">
    <source>
        <dbReference type="PROSITE" id="PS50011"/>
    </source>
</evidence>
<dbReference type="Gene3D" id="1.10.510.10">
    <property type="entry name" value="Transferase(Phosphotransferase) domain 1"/>
    <property type="match status" value="1"/>
</dbReference>
<dbReference type="PROSITE" id="PS00889">
    <property type="entry name" value="CNMP_BINDING_2"/>
    <property type="match status" value="1"/>
</dbReference>
<dbReference type="GO" id="GO:0004691">
    <property type="term" value="F:cAMP-dependent protein kinase activity"/>
    <property type="evidence" value="ECO:0007669"/>
    <property type="project" value="TreeGrafter"/>
</dbReference>
<dbReference type="PANTHER" id="PTHR24353:SF37">
    <property type="entry name" value="CAMP-DEPENDENT PROTEIN KINASE CATALYTIC SUBUNIT PRKX"/>
    <property type="match status" value="1"/>
</dbReference>
<evidence type="ECO:0000256" key="9">
    <source>
        <dbReference type="ARBA" id="ARBA00022741"/>
    </source>
</evidence>
<dbReference type="InterPro" id="IPR000595">
    <property type="entry name" value="cNMP-bd_dom"/>
</dbReference>
<keyword evidence="23" id="KW-1185">Reference proteome</keyword>
<feature type="domain" description="Protein kinase" evidence="19">
    <location>
        <begin position="503"/>
        <end position="786"/>
    </location>
</feature>
<feature type="domain" description="Cyclic nucleotide-binding" evidence="20">
    <location>
        <begin position="369"/>
        <end position="438"/>
    </location>
</feature>
<evidence type="ECO:0000256" key="14">
    <source>
        <dbReference type="ARBA" id="ARBA00024113"/>
    </source>
</evidence>
<sequence>MGSGASSQAEGSNDTFHLFPSLKAEFAGLVADNVADEVVFEKIKEMIAAGVRENEAVLRKRASWSSRNGAERKKSKRHNLFTPGPDVVLSARGGKDDKAHTTTKSPECMKLLRDSIQALLFEATTEDEMDKVVAVMAEMHVDAGNTIIEQNDHGDKFYVLEKGTCEFLVNGIHVGDVGAGGHFGELALIYDAPRAATVRATSDCLLWTLGRNEFRTIQAQASEDSLAKRSHWLRNVPLLSTLSARQLSLLNRALEVVKFEDGDTIVKQGSVGDAFYIIAQGTVVCTMDGSKRHLLLKNTADNEMARLGEGDYFGETSLLNDQPRNCTVRAVGSVKCLRLHRADFDSMLGPLNALLEMNAFKRILCMFDAFKSLSDDDIEHVTTHFDIVEIPSHTVIFEAGSPADYFYIVRSGMVFLEPANPENADEAVVPLNAKDYFGADVFQSATYQSTAVCRDYPSTCFQLSRAFVQDNLASGRRCCGDSDDEQRDVRAVNPLSLLELHDLVHIGDLGEGSFGRVSMVQAFVDAQEYLLALKCVSKSHVIECHQQEHIMRERAILKELPPHPFVVQLYATYQDRHFLYLLMELVQGGELFSVLHTDICERPLVEDDIKFFAANVYLALEHMHKRDIAYRDLKPENLLFSETGYLKLIDMGFAKKIPFAVADEQGNVEVHVRSYTLCGTQEYLAPEFVLNTGHDLAVDYWAFGILVYEMLLGYTPFETPDGDIAKLFKNIAFVRTGANCVQFPHDFTINLPDACNFIECLLNGDPTRRLGMGRHGSQEIRNHPWFHDMDWDKLLREELPPPYVPCLNGRYDTSLFEGDQGLRNVDMDYDGAEDYLFEGF</sequence>
<dbReference type="PROSITE" id="PS50011">
    <property type="entry name" value="PROTEIN_KINASE_DOM"/>
    <property type="match status" value="1"/>
</dbReference>
<evidence type="ECO:0000259" key="20">
    <source>
        <dbReference type="PROSITE" id="PS50042"/>
    </source>
</evidence>
<evidence type="ECO:0000259" key="21">
    <source>
        <dbReference type="PROSITE" id="PS51285"/>
    </source>
</evidence>
<evidence type="ECO:0000256" key="12">
    <source>
        <dbReference type="ARBA" id="ARBA00022842"/>
    </source>
</evidence>
<evidence type="ECO:0000256" key="13">
    <source>
        <dbReference type="ARBA" id="ARBA00022992"/>
    </source>
</evidence>
<evidence type="ECO:0000256" key="15">
    <source>
        <dbReference type="ARBA" id="ARBA00047298"/>
    </source>
</evidence>
<dbReference type="PROSITE" id="PS00108">
    <property type="entry name" value="PROTEIN_KINASE_ST"/>
    <property type="match status" value="1"/>
</dbReference>
<evidence type="ECO:0000256" key="6">
    <source>
        <dbReference type="ARBA" id="ARBA00022535"/>
    </source>
</evidence>
<dbReference type="InterPro" id="IPR011009">
    <property type="entry name" value="Kinase-like_dom_sf"/>
</dbReference>
<keyword evidence="8" id="KW-0479">Metal-binding</keyword>
<dbReference type="Proteomes" id="UP000481153">
    <property type="component" value="Unassembled WGS sequence"/>
</dbReference>
<dbReference type="Gene3D" id="3.30.200.20">
    <property type="entry name" value="Phosphorylase Kinase, domain 1"/>
    <property type="match status" value="1"/>
</dbReference>
<dbReference type="PROSITE" id="PS00107">
    <property type="entry name" value="PROTEIN_KINASE_ATP"/>
    <property type="match status" value="1"/>
</dbReference>
<dbReference type="VEuPathDB" id="FungiDB:AeMF1_002245"/>
<keyword evidence="11 17" id="KW-0067">ATP-binding</keyword>
<evidence type="ECO:0000256" key="10">
    <source>
        <dbReference type="ARBA" id="ARBA00022777"/>
    </source>
</evidence>
<comment type="catalytic activity">
    <reaction evidence="15">
        <text>L-threonyl-[protein] + ATP = O-phospho-L-threonyl-[protein] + ADP + H(+)</text>
        <dbReference type="Rhea" id="RHEA:46608"/>
        <dbReference type="Rhea" id="RHEA-COMP:11060"/>
        <dbReference type="Rhea" id="RHEA-COMP:11605"/>
        <dbReference type="ChEBI" id="CHEBI:15378"/>
        <dbReference type="ChEBI" id="CHEBI:30013"/>
        <dbReference type="ChEBI" id="CHEBI:30616"/>
        <dbReference type="ChEBI" id="CHEBI:61977"/>
        <dbReference type="ChEBI" id="CHEBI:456216"/>
        <dbReference type="EC" id="2.7.11.12"/>
    </reaction>
</comment>
<keyword evidence="4" id="KW-0963">Cytoplasm</keyword>
<evidence type="ECO:0000256" key="7">
    <source>
        <dbReference type="ARBA" id="ARBA00022679"/>
    </source>
</evidence>
<name>A0A6G0WX41_9STRA</name>
<evidence type="ECO:0000256" key="8">
    <source>
        <dbReference type="ARBA" id="ARBA00022723"/>
    </source>
</evidence>
<keyword evidence="7" id="KW-0808">Transferase</keyword>
<feature type="binding site" evidence="17">
    <location>
        <position position="534"/>
    </location>
    <ligand>
        <name>ATP</name>
        <dbReference type="ChEBI" id="CHEBI:30616"/>
    </ligand>
</feature>
<dbReference type="CDD" id="cd00038">
    <property type="entry name" value="CAP_ED"/>
    <property type="match status" value="3"/>
</dbReference>
<evidence type="ECO:0000256" key="18">
    <source>
        <dbReference type="SAM" id="MobiDB-lite"/>
    </source>
</evidence>
<dbReference type="InterPro" id="IPR018488">
    <property type="entry name" value="cNMP-bd_CS"/>
</dbReference>
<dbReference type="GO" id="GO:0030553">
    <property type="term" value="F:cGMP binding"/>
    <property type="evidence" value="ECO:0007669"/>
    <property type="project" value="UniProtKB-KW"/>
</dbReference>
<evidence type="ECO:0000256" key="16">
    <source>
        <dbReference type="ARBA" id="ARBA00047462"/>
    </source>
</evidence>
<dbReference type="PANTHER" id="PTHR24353">
    <property type="entry name" value="CYCLIC NUCLEOTIDE-DEPENDENT PROTEIN KINASE"/>
    <property type="match status" value="1"/>
</dbReference>
<dbReference type="GO" id="GO:0046872">
    <property type="term" value="F:metal ion binding"/>
    <property type="evidence" value="ECO:0007669"/>
    <property type="project" value="UniProtKB-KW"/>
</dbReference>
<dbReference type="GO" id="GO:0005524">
    <property type="term" value="F:ATP binding"/>
    <property type="evidence" value="ECO:0007669"/>
    <property type="project" value="UniProtKB-UniRule"/>
</dbReference>
<dbReference type="AlphaFoldDB" id="A0A6G0WX41"/>
<evidence type="ECO:0000313" key="23">
    <source>
        <dbReference type="Proteomes" id="UP000481153"/>
    </source>
</evidence>
<evidence type="ECO:0000256" key="4">
    <source>
        <dbReference type="ARBA" id="ARBA00022490"/>
    </source>
</evidence>
<keyword evidence="12" id="KW-0460">Magnesium</keyword>
<accession>A0A6G0WX41</accession>
<keyword evidence="5" id="KW-0723">Serine/threonine-protein kinase</keyword>
<keyword evidence="13" id="KW-0142">cGMP-binding</keyword>
<dbReference type="GO" id="GO:0005952">
    <property type="term" value="C:cAMP-dependent protein kinase complex"/>
    <property type="evidence" value="ECO:0007669"/>
    <property type="project" value="TreeGrafter"/>
</dbReference>
<dbReference type="SUPFAM" id="SSF56112">
    <property type="entry name" value="Protein kinase-like (PK-like)"/>
    <property type="match status" value="1"/>
</dbReference>
<reference evidence="22 23" key="1">
    <citation type="submission" date="2019-07" db="EMBL/GenBank/DDBJ databases">
        <title>Genomics analysis of Aphanomyces spp. identifies a new class of oomycete effector associated with host adaptation.</title>
        <authorList>
            <person name="Gaulin E."/>
        </authorList>
    </citation>
    <scope>NUCLEOTIDE SEQUENCE [LARGE SCALE GENOMIC DNA]</scope>
    <source>
        <strain evidence="22 23">ATCC 201684</strain>
    </source>
</reference>
<dbReference type="EMBL" id="VJMJ01000137">
    <property type="protein sequence ID" value="KAF0732101.1"/>
    <property type="molecule type" value="Genomic_DNA"/>
</dbReference>
<dbReference type="EC" id="2.7.11.12" evidence="3"/>
<gene>
    <name evidence="22" type="ORF">Ae201684_010753</name>
</gene>
<comment type="similarity">
    <text evidence="2">Belongs to the protein kinase superfamily. AGC Ser/Thr protein kinase family. cGMP subfamily.</text>
</comment>
<dbReference type="PROSITE" id="PS51285">
    <property type="entry name" value="AGC_KINASE_CTER"/>
    <property type="match status" value="1"/>
</dbReference>
<evidence type="ECO:0000313" key="22">
    <source>
        <dbReference type="EMBL" id="KAF0732101.1"/>
    </source>
</evidence>
<dbReference type="Gene3D" id="2.60.120.10">
    <property type="entry name" value="Jelly Rolls"/>
    <property type="match status" value="3"/>
</dbReference>
<dbReference type="InterPro" id="IPR000961">
    <property type="entry name" value="AGC-kinase_C"/>
</dbReference>
<dbReference type="InterPro" id="IPR014710">
    <property type="entry name" value="RmlC-like_jellyroll"/>
</dbReference>
<dbReference type="InterPro" id="IPR000719">
    <property type="entry name" value="Prot_kinase_dom"/>
</dbReference>
<evidence type="ECO:0000256" key="2">
    <source>
        <dbReference type="ARBA" id="ARBA00006352"/>
    </source>
</evidence>
<dbReference type="SMART" id="SM00100">
    <property type="entry name" value="cNMP"/>
    <property type="match status" value="3"/>
</dbReference>
<dbReference type="InterPro" id="IPR008271">
    <property type="entry name" value="Ser/Thr_kinase_AS"/>
</dbReference>
<evidence type="ECO:0000256" key="11">
    <source>
        <dbReference type="ARBA" id="ARBA00022840"/>
    </source>
</evidence>
<dbReference type="InterPro" id="IPR017441">
    <property type="entry name" value="Protein_kinase_ATP_BS"/>
</dbReference>
<evidence type="ECO:0000256" key="3">
    <source>
        <dbReference type="ARBA" id="ARBA00012428"/>
    </source>
</evidence>
<dbReference type="Pfam" id="PF00069">
    <property type="entry name" value="Pkinase"/>
    <property type="match status" value="1"/>
</dbReference>
<evidence type="ECO:0000256" key="17">
    <source>
        <dbReference type="PROSITE-ProRule" id="PRU10141"/>
    </source>
</evidence>
<dbReference type="SMART" id="SM00220">
    <property type="entry name" value="S_TKc"/>
    <property type="match status" value="1"/>
</dbReference>
<keyword evidence="10" id="KW-0418">Kinase</keyword>
<comment type="cofactor">
    <cofactor evidence="1">
        <name>Mg(2+)</name>
        <dbReference type="ChEBI" id="CHEBI:18420"/>
    </cofactor>
</comment>
<feature type="domain" description="Cyclic nucleotide-binding" evidence="20">
    <location>
        <begin position="120"/>
        <end position="235"/>
    </location>
</feature>
<proteinExistence type="inferred from homology"/>
<dbReference type="PRINTS" id="PR00103">
    <property type="entry name" value="CAMPKINASE"/>
</dbReference>
<comment type="caution">
    <text evidence="22">The sequence shown here is derived from an EMBL/GenBank/DDBJ whole genome shotgun (WGS) entry which is preliminary data.</text>
</comment>
<evidence type="ECO:0000256" key="1">
    <source>
        <dbReference type="ARBA" id="ARBA00001946"/>
    </source>
</evidence>
<organism evidence="22 23">
    <name type="scientific">Aphanomyces euteiches</name>
    <dbReference type="NCBI Taxonomy" id="100861"/>
    <lineage>
        <taxon>Eukaryota</taxon>
        <taxon>Sar</taxon>
        <taxon>Stramenopiles</taxon>
        <taxon>Oomycota</taxon>
        <taxon>Saprolegniomycetes</taxon>
        <taxon>Saprolegniales</taxon>
        <taxon>Verrucalvaceae</taxon>
        <taxon>Aphanomyces</taxon>
    </lineage>
</organism>
<dbReference type="SUPFAM" id="SSF51206">
    <property type="entry name" value="cAMP-binding domain-like"/>
    <property type="match status" value="3"/>
</dbReference>
<feature type="domain" description="AGC-kinase C-terminal" evidence="21">
    <location>
        <begin position="787"/>
        <end position="840"/>
    </location>
</feature>
<dbReference type="InterPro" id="IPR018490">
    <property type="entry name" value="cNMP-bd_dom_sf"/>
</dbReference>
<keyword evidence="9 17" id="KW-0547">Nucleotide-binding</keyword>
<dbReference type="GO" id="GO:0004692">
    <property type="term" value="F:cGMP-dependent protein kinase activity"/>
    <property type="evidence" value="ECO:0007669"/>
    <property type="project" value="UniProtKB-EC"/>
</dbReference>
<feature type="region of interest" description="Disordered" evidence="18">
    <location>
        <begin position="61"/>
        <end position="102"/>
    </location>
</feature>
<feature type="domain" description="Cyclic nucleotide-binding" evidence="20">
    <location>
        <begin position="238"/>
        <end position="350"/>
    </location>
</feature>